<dbReference type="OrthoDB" id="3944128at2759"/>
<feature type="region of interest" description="Disordered" evidence="1">
    <location>
        <begin position="388"/>
        <end position="443"/>
    </location>
</feature>
<protein>
    <submittedName>
        <fullName evidence="3">Uncharacterized protein</fullName>
    </submittedName>
</protein>
<organism evidence="3 4">
    <name type="scientific">Amylocarpus encephaloides</name>
    <dbReference type="NCBI Taxonomy" id="45428"/>
    <lineage>
        <taxon>Eukaryota</taxon>
        <taxon>Fungi</taxon>
        <taxon>Dikarya</taxon>
        <taxon>Ascomycota</taxon>
        <taxon>Pezizomycotina</taxon>
        <taxon>Leotiomycetes</taxon>
        <taxon>Helotiales</taxon>
        <taxon>Helotiales incertae sedis</taxon>
        <taxon>Amylocarpus</taxon>
    </lineage>
</organism>
<accession>A0A9P7Y994</accession>
<dbReference type="EMBL" id="MU251813">
    <property type="protein sequence ID" value="KAG9229121.1"/>
    <property type="molecule type" value="Genomic_DNA"/>
</dbReference>
<proteinExistence type="predicted"/>
<evidence type="ECO:0000313" key="4">
    <source>
        <dbReference type="Proteomes" id="UP000824998"/>
    </source>
</evidence>
<evidence type="ECO:0000313" key="3">
    <source>
        <dbReference type="EMBL" id="KAG9229121.1"/>
    </source>
</evidence>
<dbReference type="AlphaFoldDB" id="A0A9P7Y994"/>
<evidence type="ECO:0000256" key="2">
    <source>
        <dbReference type="SAM" id="SignalP"/>
    </source>
</evidence>
<feature type="compositionally biased region" description="Basic and acidic residues" evidence="1">
    <location>
        <begin position="427"/>
        <end position="443"/>
    </location>
</feature>
<dbReference type="Proteomes" id="UP000824998">
    <property type="component" value="Unassembled WGS sequence"/>
</dbReference>
<keyword evidence="4" id="KW-1185">Reference proteome</keyword>
<feature type="signal peptide" evidence="2">
    <location>
        <begin position="1"/>
        <end position="25"/>
    </location>
</feature>
<gene>
    <name evidence="3" type="ORF">BJ875DRAFT_547223</name>
</gene>
<sequence length="443" mass="48722">MLLSSRSHFLARLLSLDLTILLVAGASNTITSPATLPTAAKAAQEAEQRRKDPAIDCWSSWSSYRSLSTSLYDSYLQGGSSFSTLPTFVETYSDIETVDYSNATFTQLCDGHSRLTTRFPTITMNSYSTYSDYVIFVPQSDSRTAKPPKCTFSRDSRDCSRVWSLWSSSSSALSSQSSDQPLSSLKSDGLPPCIEAEVPCSVIKDRQCTVKPDEGTMYYWPITTVSGDFCSQNGTTITPTPTKKGHPNTLDSGDLTFTSPSVYLVFSTLNGYYSSAGSGLLSRDGKCGPTVSDLTLTFPPSAVSSVGWRAPESGYSIDYSNFNTVQREAYANACPYLRACSGWVLSPWKNYDPFIQVPHAVLGKHMKNWGNCSGWAYSKPRVVRLEPGLTTTKKLGHEKPTTRPSFPRMTARPTPGAGRNDDVDEDEWRHNRQHLQEGSDKKG</sequence>
<reference evidence="3" key="1">
    <citation type="journal article" date="2021" name="IMA Fungus">
        <title>Genomic characterization of three marine fungi, including Emericellopsis atlantica sp. nov. with signatures of a generalist lifestyle and marine biomass degradation.</title>
        <authorList>
            <person name="Hagestad O.C."/>
            <person name="Hou L."/>
            <person name="Andersen J.H."/>
            <person name="Hansen E.H."/>
            <person name="Altermark B."/>
            <person name="Li C."/>
            <person name="Kuhnert E."/>
            <person name="Cox R.J."/>
            <person name="Crous P.W."/>
            <person name="Spatafora J.W."/>
            <person name="Lail K."/>
            <person name="Amirebrahimi M."/>
            <person name="Lipzen A."/>
            <person name="Pangilinan J."/>
            <person name="Andreopoulos W."/>
            <person name="Hayes R.D."/>
            <person name="Ng V."/>
            <person name="Grigoriev I.V."/>
            <person name="Jackson S.A."/>
            <person name="Sutton T.D.S."/>
            <person name="Dobson A.D.W."/>
            <person name="Rama T."/>
        </authorList>
    </citation>
    <scope>NUCLEOTIDE SEQUENCE</scope>
    <source>
        <strain evidence="3">TRa018bII</strain>
    </source>
</reference>
<evidence type="ECO:0000256" key="1">
    <source>
        <dbReference type="SAM" id="MobiDB-lite"/>
    </source>
</evidence>
<comment type="caution">
    <text evidence="3">The sequence shown here is derived from an EMBL/GenBank/DDBJ whole genome shotgun (WGS) entry which is preliminary data.</text>
</comment>
<keyword evidence="2" id="KW-0732">Signal</keyword>
<name>A0A9P7Y994_9HELO</name>
<feature type="chain" id="PRO_5040293746" evidence="2">
    <location>
        <begin position="26"/>
        <end position="443"/>
    </location>
</feature>